<feature type="signal peptide" evidence="1">
    <location>
        <begin position="1"/>
        <end position="19"/>
    </location>
</feature>
<gene>
    <name evidence="2" type="ORF">BT63DRAFT_474920</name>
</gene>
<name>A0A6A6UUY1_9PEZI</name>
<protein>
    <recommendedName>
        <fullName evidence="4">CBM1 domain-containing protein</fullName>
    </recommendedName>
</protein>
<evidence type="ECO:0000313" key="3">
    <source>
        <dbReference type="Proteomes" id="UP000799302"/>
    </source>
</evidence>
<evidence type="ECO:0000256" key="1">
    <source>
        <dbReference type="SAM" id="SignalP"/>
    </source>
</evidence>
<accession>A0A6A6UUY1</accession>
<feature type="chain" id="PRO_5025479185" description="CBM1 domain-containing protein" evidence="1">
    <location>
        <begin position="20"/>
        <end position="223"/>
    </location>
</feature>
<dbReference type="AlphaFoldDB" id="A0A6A6UUY1"/>
<evidence type="ECO:0000313" key="2">
    <source>
        <dbReference type="EMBL" id="KAF2675283.1"/>
    </source>
</evidence>
<proteinExistence type="predicted"/>
<sequence>MLQQPRLSTLLLFPLSVFGIPAFRKDVRRGTTCLATATSLCIEYTTCSQSYGGCYNLCSPSAFTPPSCPPASTTYPPSQVVTVVHVTSNASYVSSFTARFTPAATAQQTALTALATETSVAAVVGQAKVVQQPAATAATVVAAAQATVADTVDTATSAVAAVEDTVAAAGSGLICNSCADYMYWDCPDGVPRRYGGCWKGCKNPLLLFLPPTDCPPVDDSGEK</sequence>
<keyword evidence="1" id="KW-0732">Signal</keyword>
<dbReference type="EMBL" id="MU004230">
    <property type="protein sequence ID" value="KAF2675283.1"/>
    <property type="molecule type" value="Genomic_DNA"/>
</dbReference>
<evidence type="ECO:0008006" key="4">
    <source>
        <dbReference type="Google" id="ProtNLM"/>
    </source>
</evidence>
<keyword evidence="3" id="KW-1185">Reference proteome</keyword>
<reference evidence="2" key="1">
    <citation type="journal article" date="2020" name="Stud. Mycol.">
        <title>101 Dothideomycetes genomes: a test case for predicting lifestyles and emergence of pathogens.</title>
        <authorList>
            <person name="Haridas S."/>
            <person name="Albert R."/>
            <person name="Binder M."/>
            <person name="Bloem J."/>
            <person name="Labutti K."/>
            <person name="Salamov A."/>
            <person name="Andreopoulos B."/>
            <person name="Baker S."/>
            <person name="Barry K."/>
            <person name="Bills G."/>
            <person name="Bluhm B."/>
            <person name="Cannon C."/>
            <person name="Castanera R."/>
            <person name="Culley D."/>
            <person name="Daum C."/>
            <person name="Ezra D."/>
            <person name="Gonzalez J."/>
            <person name="Henrissat B."/>
            <person name="Kuo A."/>
            <person name="Liang C."/>
            <person name="Lipzen A."/>
            <person name="Lutzoni F."/>
            <person name="Magnuson J."/>
            <person name="Mondo S."/>
            <person name="Nolan M."/>
            <person name="Ohm R."/>
            <person name="Pangilinan J."/>
            <person name="Park H.-J."/>
            <person name="Ramirez L."/>
            <person name="Alfaro M."/>
            <person name="Sun H."/>
            <person name="Tritt A."/>
            <person name="Yoshinaga Y."/>
            <person name="Zwiers L.-H."/>
            <person name="Turgeon B."/>
            <person name="Goodwin S."/>
            <person name="Spatafora J."/>
            <person name="Crous P."/>
            <person name="Grigoriev I."/>
        </authorList>
    </citation>
    <scope>NUCLEOTIDE SEQUENCE</scope>
    <source>
        <strain evidence="2">CBS 115976</strain>
    </source>
</reference>
<dbReference type="Proteomes" id="UP000799302">
    <property type="component" value="Unassembled WGS sequence"/>
</dbReference>
<organism evidence="2 3">
    <name type="scientific">Microthyrium microscopicum</name>
    <dbReference type="NCBI Taxonomy" id="703497"/>
    <lineage>
        <taxon>Eukaryota</taxon>
        <taxon>Fungi</taxon>
        <taxon>Dikarya</taxon>
        <taxon>Ascomycota</taxon>
        <taxon>Pezizomycotina</taxon>
        <taxon>Dothideomycetes</taxon>
        <taxon>Dothideomycetes incertae sedis</taxon>
        <taxon>Microthyriales</taxon>
        <taxon>Microthyriaceae</taxon>
        <taxon>Microthyrium</taxon>
    </lineage>
</organism>